<dbReference type="CDD" id="cd01026">
    <property type="entry name" value="TOPRIM_OLD"/>
    <property type="match status" value="1"/>
</dbReference>
<dbReference type="KEGG" id="afg:AFULGI_00016770"/>
<accession>A0A075WEL2</accession>
<dbReference type="HOGENOM" id="CLU_017618_1_0_2"/>
<name>A0A075WEL2_ARCFL</name>
<dbReference type="RefSeq" id="WP_048095822.1">
    <property type="nucleotide sequence ID" value="NZ_CP006577.1"/>
</dbReference>
<sequence length="600" mass="69831">MKLRWLRIRGFKSVRELTLDIDDFLCFVGQNNHGKSNVFYALELFFSPYQSAIRKLNREMFYKGPAESANEIIIECRFEQLSDVEIEKLRDWVIDGTLTISKRYWIDEDNKPHITYYALIRVPKEEWLRKNYGNYNNREIVSKLPIAKFLPKTGRISREAYNNAIEEFLQKYSNEIEWIEELEEIPRQVIDRLLPEFYLVPAVRDITEETKTTGHSLLSRVLSVIIKRIAEQNPAFHRLQKTVQEIKTVIEGKTPDEKLEEIRELEEKLTQELKHWNVGLSIHVEAPDIEKLFQLGTTIVLDDGIPTSVSEKGHGLQRALLFALLRVWAAELKRMQAEGASDIRERSHIFAFEEPELFLHPQVARLTYESLKEISQTDQIFICTHSPHFINIEDYRHIVIIKKPDLETGTKAHRVQNELFEGDSDKKRRFNMIQFFNPDRNELFFARKVVLVEGPTEKAVLPLLGRRIGCFDHSVSIIDCGGKFNLTLYITVLNAFRIPYLVIHDEDPIDPELQPGGSRYNPDKLKQAVRTYQENERIKEVVDPEIGEIIVVEGEFEDLLGVSRSQAEKLGKPLAAVEKYSNEDVKIPEDLKKIVIKVYE</sequence>
<feature type="domain" description="OLD protein-like TOPRIM" evidence="2">
    <location>
        <begin position="444"/>
        <end position="507"/>
    </location>
</feature>
<dbReference type="Proteomes" id="UP000028501">
    <property type="component" value="Chromosome"/>
</dbReference>
<dbReference type="InterPro" id="IPR041685">
    <property type="entry name" value="AAA_GajA/Old/RecF-like"/>
</dbReference>
<evidence type="ECO:0000313" key="4">
    <source>
        <dbReference type="Proteomes" id="UP000028501"/>
    </source>
</evidence>
<dbReference type="InterPro" id="IPR034139">
    <property type="entry name" value="TOPRIM_OLD"/>
</dbReference>
<reference evidence="3 4" key="1">
    <citation type="submission" date="2013-07" db="EMBL/GenBank/DDBJ databases">
        <title>Genome of Archaeoglobus fulgidus.</title>
        <authorList>
            <person name="Fiebig A."/>
            <person name="Birkeland N.-K."/>
        </authorList>
    </citation>
    <scope>NUCLEOTIDE SEQUENCE [LARGE SCALE GENOMIC DNA]</scope>
    <source>
        <strain evidence="3 4">DSM 8774</strain>
    </source>
</reference>
<dbReference type="EMBL" id="CP006577">
    <property type="protein sequence ID" value="AIG98436.1"/>
    <property type="molecule type" value="Genomic_DNA"/>
</dbReference>
<evidence type="ECO:0000313" key="3">
    <source>
        <dbReference type="EMBL" id="AIG98436.1"/>
    </source>
</evidence>
<dbReference type="AlphaFoldDB" id="A0A075WEL2"/>
<organism evidence="3 4">
    <name type="scientific">Archaeoglobus fulgidus DSM 8774</name>
    <dbReference type="NCBI Taxonomy" id="1344584"/>
    <lineage>
        <taxon>Archaea</taxon>
        <taxon>Methanobacteriati</taxon>
        <taxon>Methanobacteriota</taxon>
        <taxon>Archaeoglobi</taxon>
        <taxon>Archaeoglobales</taxon>
        <taxon>Archaeoglobaceae</taxon>
        <taxon>Archaeoglobus</taxon>
    </lineage>
</organism>
<dbReference type="Gene3D" id="3.40.50.300">
    <property type="entry name" value="P-loop containing nucleotide triphosphate hydrolases"/>
    <property type="match status" value="1"/>
</dbReference>
<evidence type="ECO:0000259" key="1">
    <source>
        <dbReference type="Pfam" id="PF13175"/>
    </source>
</evidence>
<dbReference type="Pfam" id="PF20469">
    <property type="entry name" value="OLD-like_TOPRIM"/>
    <property type="match status" value="1"/>
</dbReference>
<proteinExistence type="predicted"/>
<dbReference type="InterPro" id="IPR027417">
    <property type="entry name" value="P-loop_NTPase"/>
</dbReference>
<dbReference type="PANTHER" id="PTHR43581:SF4">
    <property type="entry name" value="ATP_GTP PHOSPHATASE"/>
    <property type="match status" value="1"/>
</dbReference>
<gene>
    <name evidence="3" type="ORF">AFULGI_00016770</name>
</gene>
<dbReference type="PANTHER" id="PTHR43581">
    <property type="entry name" value="ATP/GTP PHOSPHATASE"/>
    <property type="match status" value="1"/>
</dbReference>
<dbReference type="GeneID" id="24795177"/>
<feature type="domain" description="Endonuclease GajA/Old nuclease/RecF-like AAA" evidence="1">
    <location>
        <begin position="1"/>
        <end position="390"/>
    </location>
</feature>
<dbReference type="InterPro" id="IPR051396">
    <property type="entry name" value="Bact_Antivir_Def_Nuclease"/>
</dbReference>
<evidence type="ECO:0000259" key="2">
    <source>
        <dbReference type="Pfam" id="PF20469"/>
    </source>
</evidence>
<dbReference type="Pfam" id="PF13175">
    <property type="entry name" value="AAA_15"/>
    <property type="match status" value="1"/>
</dbReference>
<dbReference type="SUPFAM" id="SSF52540">
    <property type="entry name" value="P-loop containing nucleoside triphosphate hydrolases"/>
    <property type="match status" value="1"/>
</dbReference>
<protein>
    <submittedName>
        <fullName evidence="3">Uncharacterized protein</fullName>
    </submittedName>
</protein>